<name>A0A9P6SRZ1_9FUNG</name>
<feature type="compositionally biased region" description="Pro residues" evidence="1">
    <location>
        <begin position="252"/>
        <end position="264"/>
    </location>
</feature>
<dbReference type="GO" id="GO:0016592">
    <property type="term" value="C:mediator complex"/>
    <property type="evidence" value="ECO:0007669"/>
    <property type="project" value="InterPro"/>
</dbReference>
<dbReference type="AlphaFoldDB" id="A0A9P6SRZ1"/>
<dbReference type="GO" id="GO:0003712">
    <property type="term" value="F:transcription coregulator activity"/>
    <property type="evidence" value="ECO:0007669"/>
    <property type="project" value="InterPro"/>
</dbReference>
<dbReference type="InterPro" id="IPR008626">
    <property type="entry name" value="Mediator_Med15_fun"/>
</dbReference>
<feature type="non-terminal residue" evidence="2">
    <location>
        <position position="1"/>
    </location>
</feature>
<feature type="compositionally biased region" description="Polar residues" evidence="1">
    <location>
        <begin position="315"/>
        <end position="330"/>
    </location>
</feature>
<dbReference type="EMBL" id="JAAAID010003990">
    <property type="protein sequence ID" value="KAF9994782.1"/>
    <property type="molecule type" value="Genomic_DNA"/>
</dbReference>
<evidence type="ECO:0000256" key="1">
    <source>
        <dbReference type="SAM" id="MobiDB-lite"/>
    </source>
</evidence>
<dbReference type="Proteomes" id="UP000703661">
    <property type="component" value="Unassembled WGS sequence"/>
</dbReference>
<reference evidence="2" key="1">
    <citation type="journal article" date="2020" name="Fungal Divers.">
        <title>Resolving the Mortierellaceae phylogeny through synthesis of multi-gene phylogenetics and phylogenomics.</title>
        <authorList>
            <person name="Vandepol N."/>
            <person name="Liber J."/>
            <person name="Desiro A."/>
            <person name="Na H."/>
            <person name="Kennedy M."/>
            <person name="Barry K."/>
            <person name="Grigoriev I.V."/>
            <person name="Miller A.N."/>
            <person name="O'Donnell K."/>
            <person name="Stajich J.E."/>
            <person name="Bonito G."/>
        </authorList>
    </citation>
    <scope>NUCLEOTIDE SEQUENCE</scope>
    <source>
        <strain evidence="2">NRRL 2769</strain>
    </source>
</reference>
<evidence type="ECO:0000313" key="2">
    <source>
        <dbReference type="EMBL" id="KAF9994782.1"/>
    </source>
</evidence>
<keyword evidence="3" id="KW-1185">Reference proteome</keyword>
<accession>A0A9P6SRZ1</accession>
<gene>
    <name evidence="2" type="ORF">BGZ80_007698</name>
</gene>
<feature type="region of interest" description="Disordered" evidence="1">
    <location>
        <begin position="248"/>
        <end position="330"/>
    </location>
</feature>
<dbReference type="GO" id="GO:0006357">
    <property type="term" value="P:regulation of transcription by RNA polymerase II"/>
    <property type="evidence" value="ECO:0007669"/>
    <property type="project" value="InterPro"/>
</dbReference>
<protein>
    <submittedName>
        <fullName evidence="2">Uncharacterized protein</fullName>
    </submittedName>
</protein>
<proteinExistence type="predicted"/>
<feature type="region of interest" description="Disordered" evidence="1">
    <location>
        <begin position="1"/>
        <end position="34"/>
    </location>
</feature>
<comment type="caution">
    <text evidence="2">The sequence shown here is derived from an EMBL/GenBank/DDBJ whole genome shotgun (WGS) entry which is preliminary data.</text>
</comment>
<dbReference type="Pfam" id="PF05397">
    <property type="entry name" value="Med15_fungi"/>
    <property type="match status" value="1"/>
</dbReference>
<feature type="compositionally biased region" description="Low complexity" evidence="1">
    <location>
        <begin position="265"/>
        <end position="274"/>
    </location>
</feature>
<organism evidence="2 3">
    <name type="scientific">Entomortierella chlamydospora</name>
    <dbReference type="NCBI Taxonomy" id="101097"/>
    <lineage>
        <taxon>Eukaryota</taxon>
        <taxon>Fungi</taxon>
        <taxon>Fungi incertae sedis</taxon>
        <taxon>Mucoromycota</taxon>
        <taxon>Mortierellomycotina</taxon>
        <taxon>Mortierellomycetes</taxon>
        <taxon>Mortierellales</taxon>
        <taxon>Mortierellaceae</taxon>
        <taxon>Entomortierella</taxon>
    </lineage>
</organism>
<evidence type="ECO:0000313" key="3">
    <source>
        <dbReference type="Proteomes" id="UP000703661"/>
    </source>
</evidence>
<feature type="compositionally biased region" description="Low complexity" evidence="1">
    <location>
        <begin position="296"/>
        <end position="312"/>
    </location>
</feature>
<feature type="compositionally biased region" description="Low complexity" evidence="1">
    <location>
        <begin position="1"/>
        <end position="20"/>
    </location>
</feature>
<sequence length="330" mass="34561">LQHSQQQALQQPSQLQQPQLNAGTLSQMNPGGAMSSALHVPISVATSNQESAPASIHVAGTPQLSFAQGVVGNTVLTGTTSVRNSITNASRAAAAAAVQTMVEKIQSSRSPPQILNNLNQDQKQAVKDMVNQMMPMFMKLDQLMPLFFALTSNREATVRLILMKFMFQDQLESLKHDQYTITPENLIKLRERLQVYFLWVKSEMGQNGSAGAAGGTSAVSGSQVEGVQVPGLNPGIIGIGAGLTSGMGQAPTPAPAVNPVPVAPPVQQTTTAPAGSNMMVKVGLTPADLKLPPPKKTNNSPPSSSFPASPRSDAGTPSTPSLGLQRSANL</sequence>